<comment type="subcellular location">
    <subcellularLocation>
        <location evidence="3">Cytoplasm</location>
    </subcellularLocation>
</comment>
<evidence type="ECO:0000256" key="4">
    <source>
        <dbReference type="ARBA" id="ARBA00007553"/>
    </source>
</evidence>
<dbReference type="OrthoDB" id="9794842at2"/>
<comment type="caution">
    <text evidence="14">The sequence shown here is derived from an EMBL/GenBank/DDBJ whole genome shotgun (WGS) entry which is preliminary data.</text>
</comment>
<evidence type="ECO:0000256" key="7">
    <source>
        <dbReference type="ARBA" id="ARBA00022723"/>
    </source>
</evidence>
<dbReference type="InterPro" id="IPR036505">
    <property type="entry name" value="Amidase/PGRP_sf"/>
</dbReference>
<evidence type="ECO:0000256" key="2">
    <source>
        <dbReference type="ARBA" id="ARBA00001947"/>
    </source>
</evidence>
<accession>A0A2V1H737</accession>
<evidence type="ECO:0000256" key="3">
    <source>
        <dbReference type="ARBA" id="ARBA00004496"/>
    </source>
</evidence>
<comment type="cofactor">
    <cofactor evidence="2">
        <name>Zn(2+)</name>
        <dbReference type="ChEBI" id="CHEBI:29105"/>
    </cofactor>
</comment>
<dbReference type="Gene3D" id="3.40.80.10">
    <property type="entry name" value="Peptidoglycan recognition protein-like"/>
    <property type="match status" value="1"/>
</dbReference>
<keyword evidence="8" id="KW-0378">Hydrolase</keyword>
<keyword evidence="15" id="KW-1185">Reference proteome</keyword>
<dbReference type="Proteomes" id="UP000244906">
    <property type="component" value="Unassembled WGS sequence"/>
</dbReference>
<evidence type="ECO:0000256" key="11">
    <source>
        <dbReference type="ARBA" id="ARBA00039257"/>
    </source>
</evidence>
<evidence type="ECO:0000256" key="9">
    <source>
        <dbReference type="ARBA" id="ARBA00022833"/>
    </source>
</evidence>
<keyword evidence="7" id="KW-0479">Metal-binding</keyword>
<evidence type="ECO:0000256" key="8">
    <source>
        <dbReference type="ARBA" id="ARBA00022801"/>
    </source>
</evidence>
<dbReference type="InterPro" id="IPR002502">
    <property type="entry name" value="Amidase_domain"/>
</dbReference>
<organism evidence="14 15">
    <name type="scientific">Pelagibaculum spongiae</name>
    <dbReference type="NCBI Taxonomy" id="2080658"/>
    <lineage>
        <taxon>Bacteria</taxon>
        <taxon>Pseudomonadati</taxon>
        <taxon>Pseudomonadota</taxon>
        <taxon>Gammaproteobacteria</taxon>
        <taxon>Oceanospirillales</taxon>
        <taxon>Pelagibaculum</taxon>
    </lineage>
</organism>
<dbReference type="NCBIfam" id="NF008758">
    <property type="entry name" value="PRK11789.1"/>
    <property type="match status" value="1"/>
</dbReference>
<dbReference type="GO" id="GO:0071555">
    <property type="term" value="P:cell wall organization"/>
    <property type="evidence" value="ECO:0007669"/>
    <property type="project" value="UniProtKB-KW"/>
</dbReference>
<dbReference type="GO" id="GO:0008745">
    <property type="term" value="F:N-acetylmuramoyl-L-alanine amidase activity"/>
    <property type="evidence" value="ECO:0007669"/>
    <property type="project" value="UniProtKB-EC"/>
</dbReference>
<evidence type="ECO:0000256" key="5">
    <source>
        <dbReference type="ARBA" id="ARBA00011901"/>
    </source>
</evidence>
<dbReference type="CDD" id="cd06583">
    <property type="entry name" value="PGRP"/>
    <property type="match status" value="1"/>
</dbReference>
<keyword evidence="9" id="KW-0862">Zinc</keyword>
<protein>
    <recommendedName>
        <fullName evidence="11">1,6-anhydro-N-acetylmuramyl-L-alanine amidase AmpD</fullName>
        <ecNumber evidence="5">3.5.1.28</ecNumber>
    </recommendedName>
    <alternativeName>
        <fullName evidence="12">N-acetylmuramoyl-L-alanine amidase</fullName>
    </alternativeName>
</protein>
<comment type="catalytic activity">
    <reaction evidence="1">
        <text>Hydrolyzes the link between N-acetylmuramoyl residues and L-amino acid residues in certain cell-wall glycopeptides.</text>
        <dbReference type="EC" id="3.5.1.28"/>
    </reaction>
</comment>
<evidence type="ECO:0000313" key="15">
    <source>
        <dbReference type="Proteomes" id="UP000244906"/>
    </source>
</evidence>
<sequence length="189" mass="21577">MEISNETGLLSLACQFASAHFSERPDPNDISLLVIHCISLPPGQFGGREIHDLFMGQLDCDAHEYFEQLRGLEVSSHLVISRDGSVEQYVPFHLMAWHAGKSEFNGRQRCNDFSIGIELEGTETETYTDAQYRSLSRVTKCLLDHYPAINPERIVGHSDIAPVRKTDPGQFFDWERYMRMLESEDVDHD</sequence>
<dbReference type="GO" id="GO:0009253">
    <property type="term" value="P:peptidoglycan catabolic process"/>
    <property type="evidence" value="ECO:0007669"/>
    <property type="project" value="InterPro"/>
</dbReference>
<evidence type="ECO:0000256" key="6">
    <source>
        <dbReference type="ARBA" id="ARBA00022490"/>
    </source>
</evidence>
<dbReference type="SMART" id="SM00644">
    <property type="entry name" value="Ami_2"/>
    <property type="match status" value="1"/>
</dbReference>
<dbReference type="GO" id="GO:0005737">
    <property type="term" value="C:cytoplasm"/>
    <property type="evidence" value="ECO:0007669"/>
    <property type="project" value="UniProtKB-SubCell"/>
</dbReference>
<feature type="domain" description="N-acetylmuramoyl-L-alanine amidase" evidence="13">
    <location>
        <begin position="18"/>
        <end position="169"/>
    </location>
</feature>
<evidence type="ECO:0000313" key="14">
    <source>
        <dbReference type="EMBL" id="PVZ72595.1"/>
    </source>
</evidence>
<dbReference type="PANTHER" id="PTHR30417">
    <property type="entry name" value="N-ACETYLMURAMOYL-L-ALANINE AMIDASE AMID"/>
    <property type="match status" value="1"/>
</dbReference>
<dbReference type="GO" id="GO:0009254">
    <property type="term" value="P:peptidoglycan turnover"/>
    <property type="evidence" value="ECO:0007669"/>
    <property type="project" value="TreeGrafter"/>
</dbReference>
<evidence type="ECO:0000256" key="1">
    <source>
        <dbReference type="ARBA" id="ARBA00001561"/>
    </source>
</evidence>
<dbReference type="InterPro" id="IPR051206">
    <property type="entry name" value="NAMLAA_amidase_2"/>
</dbReference>
<name>A0A2V1H737_9GAMM</name>
<evidence type="ECO:0000256" key="10">
    <source>
        <dbReference type="ARBA" id="ARBA00023316"/>
    </source>
</evidence>
<gene>
    <name evidence="14" type="ORF">DC094_02735</name>
</gene>
<dbReference type="RefSeq" id="WP_116686181.1">
    <property type="nucleotide sequence ID" value="NZ_CAWNYD010000001.1"/>
</dbReference>
<reference evidence="14 15" key="1">
    <citation type="submission" date="2018-04" db="EMBL/GenBank/DDBJ databases">
        <title>Thalassorhabdus spongiae gen. nov., sp. nov., isolated from a marine sponge in South-West Iceland.</title>
        <authorList>
            <person name="Knobloch S."/>
            <person name="Daussin A."/>
            <person name="Johannsson R."/>
            <person name="Marteinsson V.T."/>
        </authorList>
    </citation>
    <scope>NUCLEOTIDE SEQUENCE [LARGE SCALE GENOMIC DNA]</scope>
    <source>
        <strain evidence="14 15">Hp12</strain>
    </source>
</reference>
<dbReference type="EC" id="3.5.1.28" evidence="5"/>
<keyword evidence="10" id="KW-0961">Cell wall biogenesis/degradation</keyword>
<dbReference type="GO" id="GO:0046872">
    <property type="term" value="F:metal ion binding"/>
    <property type="evidence" value="ECO:0007669"/>
    <property type="project" value="UniProtKB-KW"/>
</dbReference>
<evidence type="ECO:0000259" key="13">
    <source>
        <dbReference type="SMART" id="SM00644"/>
    </source>
</evidence>
<evidence type="ECO:0000256" key="12">
    <source>
        <dbReference type="ARBA" id="ARBA00042615"/>
    </source>
</evidence>
<dbReference type="AlphaFoldDB" id="A0A2V1H737"/>
<comment type="similarity">
    <text evidence="4">Belongs to the N-acetylmuramoyl-L-alanine amidase 2 family.</text>
</comment>
<dbReference type="SUPFAM" id="SSF55846">
    <property type="entry name" value="N-acetylmuramoyl-L-alanine amidase-like"/>
    <property type="match status" value="1"/>
</dbReference>
<keyword evidence="6" id="KW-0963">Cytoplasm</keyword>
<dbReference type="PANTHER" id="PTHR30417:SF4">
    <property type="entry name" value="1,6-ANHYDRO-N-ACETYLMURAMYL-L-ALANINE AMIDASE AMPD"/>
    <property type="match status" value="1"/>
</dbReference>
<proteinExistence type="inferred from homology"/>
<dbReference type="EMBL" id="QDDL01000001">
    <property type="protein sequence ID" value="PVZ72595.1"/>
    <property type="molecule type" value="Genomic_DNA"/>
</dbReference>
<dbReference type="Pfam" id="PF01510">
    <property type="entry name" value="Amidase_2"/>
    <property type="match status" value="1"/>
</dbReference>